<name>A0A0M3IQ92_ASCLU</name>
<dbReference type="AlphaFoldDB" id="A0A0M3IQ92"/>
<proteinExistence type="predicted"/>
<evidence type="ECO:0000313" key="2">
    <source>
        <dbReference type="WBParaSite" id="ALUE_0002092001-mRNA-1"/>
    </source>
</evidence>
<protein>
    <submittedName>
        <fullName evidence="2">Uncharacterized protein</fullName>
    </submittedName>
</protein>
<dbReference type="Proteomes" id="UP000036681">
    <property type="component" value="Unplaced"/>
</dbReference>
<organism evidence="1 2">
    <name type="scientific">Ascaris lumbricoides</name>
    <name type="common">Giant roundworm</name>
    <dbReference type="NCBI Taxonomy" id="6252"/>
    <lineage>
        <taxon>Eukaryota</taxon>
        <taxon>Metazoa</taxon>
        <taxon>Ecdysozoa</taxon>
        <taxon>Nematoda</taxon>
        <taxon>Chromadorea</taxon>
        <taxon>Rhabditida</taxon>
        <taxon>Spirurina</taxon>
        <taxon>Ascaridomorpha</taxon>
        <taxon>Ascaridoidea</taxon>
        <taxon>Ascarididae</taxon>
        <taxon>Ascaris</taxon>
    </lineage>
</organism>
<keyword evidence="1" id="KW-1185">Reference proteome</keyword>
<accession>A0A0M3IQ92</accession>
<evidence type="ECO:0000313" key="1">
    <source>
        <dbReference type="Proteomes" id="UP000036681"/>
    </source>
</evidence>
<reference evidence="2" key="1">
    <citation type="submission" date="2017-02" db="UniProtKB">
        <authorList>
            <consortium name="WormBaseParasite"/>
        </authorList>
    </citation>
    <scope>IDENTIFICATION</scope>
</reference>
<sequence>MILTKTVKDAMYGQHSELIYLQHCEGVDVAPTLGSDIRRKKPCEDDIRRRRIYGANEEDVTPTFKSTFE</sequence>
<dbReference type="WBParaSite" id="ALUE_0002092001-mRNA-1">
    <property type="protein sequence ID" value="ALUE_0002092001-mRNA-1"/>
    <property type="gene ID" value="ALUE_0002092001"/>
</dbReference>